<protein>
    <submittedName>
        <fullName evidence="9">Phage integrase</fullName>
    </submittedName>
</protein>
<organism evidence="9 10">
    <name type="scientific">Plesiocystis pacifica SIR-1</name>
    <dbReference type="NCBI Taxonomy" id="391625"/>
    <lineage>
        <taxon>Bacteria</taxon>
        <taxon>Pseudomonadati</taxon>
        <taxon>Myxococcota</taxon>
        <taxon>Polyangia</taxon>
        <taxon>Nannocystales</taxon>
        <taxon>Nannocystaceae</taxon>
        <taxon>Plesiocystis</taxon>
    </lineage>
</organism>
<feature type="region of interest" description="Disordered" evidence="6">
    <location>
        <begin position="110"/>
        <end position="160"/>
    </location>
</feature>
<dbReference type="Pfam" id="PF00589">
    <property type="entry name" value="Phage_integrase"/>
    <property type="match status" value="1"/>
</dbReference>
<dbReference type="STRING" id="391625.PPSIR1_38299"/>
<sequence length="531" mass="59125">MDRSWRFRAVELEAWIREREQSHPAQPSGVGHSQPGKRASPQKAKRTMKITVKARTQGTGGLEANLFWTDSAGKRVRVRRASPHKSKAKTKRWAERLLTELMEAHETKLRAAPPAEQEQPQPPQQPVFSHEHERAQGGPTQDEDRPRRDHAQSDDKRQEEDVIFEDFVPRFMAFCESPVAGRRGANSTGELSNKRGTIEQHLSPYFGEMPLRRIGARQVDAYVCAKAQERSKRTGKPLSASTIANHLAVLRRMLKVAHRWELIDRVPDIQPPRKGTVDNYLSKREAQALLEHADPLTRDLFMLALRTGMRLGELRELRTGDVDLANGRIQVRRQRTQEGEVTPPKYGRKRTVQVPADALEVLRKRLAGLGRKELVFSKPKGYKAAHRGERAAKGGEPWSHKDLFNAVNRARAGAGIERSVGVHTLRHTFATHAVAAGVPLSLVSRQLGHSDVRTTMRYAHHAPELTPGIFDRLSEPAGGTEGPVTAGGDLDEPTARGRSRKRRRGGSKGGSRGRSGARAGSPRAQNLDESG</sequence>
<keyword evidence="3 5" id="KW-0238">DNA-binding</keyword>
<evidence type="ECO:0000256" key="2">
    <source>
        <dbReference type="ARBA" id="ARBA00022908"/>
    </source>
</evidence>
<dbReference type="Gene3D" id="1.10.150.130">
    <property type="match status" value="1"/>
</dbReference>
<gene>
    <name evidence="9" type="ORF">PPSIR1_38299</name>
</gene>
<dbReference type="PROSITE" id="PS51900">
    <property type="entry name" value="CB"/>
    <property type="match status" value="1"/>
</dbReference>
<accession>A6GBT9</accession>
<keyword evidence="4" id="KW-0233">DNA recombination</keyword>
<dbReference type="InterPro" id="IPR011010">
    <property type="entry name" value="DNA_brk_join_enz"/>
</dbReference>
<evidence type="ECO:0000256" key="6">
    <source>
        <dbReference type="SAM" id="MobiDB-lite"/>
    </source>
</evidence>
<feature type="compositionally biased region" description="Basic and acidic residues" evidence="6">
    <location>
        <begin position="142"/>
        <end position="160"/>
    </location>
</feature>
<dbReference type="GO" id="GO:0003677">
    <property type="term" value="F:DNA binding"/>
    <property type="evidence" value="ECO:0007669"/>
    <property type="project" value="UniProtKB-UniRule"/>
</dbReference>
<dbReference type="InterPro" id="IPR010998">
    <property type="entry name" value="Integrase_recombinase_N"/>
</dbReference>
<name>A6GBT9_9BACT</name>
<dbReference type="GO" id="GO:0015074">
    <property type="term" value="P:DNA integration"/>
    <property type="evidence" value="ECO:0007669"/>
    <property type="project" value="UniProtKB-KW"/>
</dbReference>
<evidence type="ECO:0000256" key="5">
    <source>
        <dbReference type="PROSITE-ProRule" id="PRU01248"/>
    </source>
</evidence>
<evidence type="ECO:0000256" key="4">
    <source>
        <dbReference type="ARBA" id="ARBA00023172"/>
    </source>
</evidence>
<dbReference type="PANTHER" id="PTHR30349">
    <property type="entry name" value="PHAGE INTEGRASE-RELATED"/>
    <property type="match status" value="1"/>
</dbReference>
<dbReference type="Proteomes" id="UP000005801">
    <property type="component" value="Unassembled WGS sequence"/>
</dbReference>
<evidence type="ECO:0000259" key="8">
    <source>
        <dbReference type="PROSITE" id="PS51900"/>
    </source>
</evidence>
<dbReference type="GO" id="GO:0006310">
    <property type="term" value="P:DNA recombination"/>
    <property type="evidence" value="ECO:0007669"/>
    <property type="project" value="UniProtKB-KW"/>
</dbReference>
<keyword evidence="10" id="KW-1185">Reference proteome</keyword>
<dbReference type="PANTHER" id="PTHR30349:SF64">
    <property type="entry name" value="PROPHAGE INTEGRASE INTD-RELATED"/>
    <property type="match status" value="1"/>
</dbReference>
<reference evidence="9 10" key="1">
    <citation type="submission" date="2007-06" db="EMBL/GenBank/DDBJ databases">
        <authorList>
            <person name="Shimkets L."/>
            <person name="Ferriera S."/>
            <person name="Johnson J."/>
            <person name="Kravitz S."/>
            <person name="Beeson K."/>
            <person name="Sutton G."/>
            <person name="Rogers Y.-H."/>
            <person name="Friedman R."/>
            <person name="Frazier M."/>
            <person name="Venter J.C."/>
        </authorList>
    </citation>
    <scope>NUCLEOTIDE SEQUENCE [LARGE SCALE GENOMIC DNA]</scope>
    <source>
        <strain evidence="9 10">SIR-1</strain>
    </source>
</reference>
<comment type="similarity">
    <text evidence="1">Belongs to the 'phage' integrase family.</text>
</comment>
<comment type="caution">
    <text evidence="9">The sequence shown here is derived from an EMBL/GenBank/DDBJ whole genome shotgun (WGS) entry which is preliminary data.</text>
</comment>
<feature type="domain" description="Core-binding (CB)" evidence="8">
    <location>
        <begin position="162"/>
        <end position="258"/>
    </location>
</feature>
<evidence type="ECO:0000259" key="7">
    <source>
        <dbReference type="PROSITE" id="PS51898"/>
    </source>
</evidence>
<dbReference type="PROSITE" id="PS51898">
    <property type="entry name" value="TYR_RECOMBINASE"/>
    <property type="match status" value="1"/>
</dbReference>
<feature type="compositionally biased region" description="Basic residues" evidence="6">
    <location>
        <begin position="74"/>
        <end position="91"/>
    </location>
</feature>
<dbReference type="Gene3D" id="1.10.443.10">
    <property type="entry name" value="Intergrase catalytic core"/>
    <property type="match status" value="1"/>
</dbReference>
<feature type="domain" description="Tyr recombinase" evidence="7">
    <location>
        <begin position="276"/>
        <end position="471"/>
    </location>
</feature>
<dbReference type="eggNOG" id="COG0582">
    <property type="taxonomic scope" value="Bacteria"/>
</dbReference>
<evidence type="ECO:0000313" key="10">
    <source>
        <dbReference type="Proteomes" id="UP000005801"/>
    </source>
</evidence>
<dbReference type="EMBL" id="ABCS01000060">
    <property type="protein sequence ID" value="EDM76706.1"/>
    <property type="molecule type" value="Genomic_DNA"/>
</dbReference>
<dbReference type="InterPro" id="IPR013762">
    <property type="entry name" value="Integrase-like_cat_sf"/>
</dbReference>
<keyword evidence="2" id="KW-0229">DNA integration</keyword>
<proteinExistence type="inferred from homology"/>
<feature type="compositionally biased region" description="Basic residues" evidence="6">
    <location>
        <begin position="497"/>
        <end position="506"/>
    </location>
</feature>
<evidence type="ECO:0000256" key="3">
    <source>
        <dbReference type="ARBA" id="ARBA00023125"/>
    </source>
</evidence>
<evidence type="ECO:0000256" key="1">
    <source>
        <dbReference type="ARBA" id="ARBA00008857"/>
    </source>
</evidence>
<feature type="region of interest" description="Disordered" evidence="6">
    <location>
        <begin position="17"/>
        <end position="57"/>
    </location>
</feature>
<dbReference type="CDD" id="cd00397">
    <property type="entry name" value="DNA_BRE_C"/>
    <property type="match status" value="1"/>
</dbReference>
<dbReference type="AlphaFoldDB" id="A6GBT9"/>
<dbReference type="InterPro" id="IPR002104">
    <property type="entry name" value="Integrase_catalytic"/>
</dbReference>
<dbReference type="InterPro" id="IPR044068">
    <property type="entry name" value="CB"/>
</dbReference>
<dbReference type="InterPro" id="IPR050090">
    <property type="entry name" value="Tyrosine_recombinase_XerCD"/>
</dbReference>
<feature type="region of interest" description="Disordered" evidence="6">
    <location>
        <begin position="467"/>
        <end position="531"/>
    </location>
</feature>
<evidence type="ECO:0000313" key="9">
    <source>
        <dbReference type="EMBL" id="EDM76706.1"/>
    </source>
</evidence>
<feature type="region of interest" description="Disordered" evidence="6">
    <location>
        <begin position="70"/>
        <end position="92"/>
    </location>
</feature>
<dbReference type="SUPFAM" id="SSF56349">
    <property type="entry name" value="DNA breaking-rejoining enzymes"/>
    <property type="match status" value="1"/>
</dbReference>